<evidence type="ECO:0000256" key="1">
    <source>
        <dbReference type="ARBA" id="ARBA00006739"/>
    </source>
</evidence>
<dbReference type="CDD" id="cd00761">
    <property type="entry name" value="Glyco_tranf_GTA_type"/>
    <property type="match status" value="1"/>
</dbReference>
<gene>
    <name evidence="5" type="ORF">NBEOAGPD_3491</name>
</gene>
<organism evidence="5 6">
    <name type="scientific">Methylobacterium gregans</name>
    <dbReference type="NCBI Taxonomy" id="374424"/>
    <lineage>
        <taxon>Bacteria</taxon>
        <taxon>Pseudomonadati</taxon>
        <taxon>Pseudomonadota</taxon>
        <taxon>Alphaproteobacteria</taxon>
        <taxon>Hyphomicrobiales</taxon>
        <taxon>Methylobacteriaceae</taxon>
        <taxon>Methylobacterium</taxon>
    </lineage>
</organism>
<dbReference type="EMBL" id="BPQM01000090">
    <property type="protein sequence ID" value="GJD80250.1"/>
    <property type="molecule type" value="Genomic_DNA"/>
</dbReference>
<reference evidence="5" key="1">
    <citation type="journal article" date="2016" name="Front. Microbiol.">
        <title>Genome Sequence of the Piezophilic, Mesophilic Sulfate-Reducing Bacterium Desulfovibrio indicus J2T.</title>
        <authorList>
            <person name="Cao J."/>
            <person name="Maignien L."/>
            <person name="Shao Z."/>
            <person name="Alain K."/>
            <person name="Jebbar M."/>
        </authorList>
    </citation>
    <scope>NUCLEOTIDE SEQUENCE</scope>
    <source>
        <strain evidence="5">NBRC 103626</strain>
    </source>
</reference>
<dbReference type="InterPro" id="IPR029044">
    <property type="entry name" value="Nucleotide-diphossugar_trans"/>
</dbReference>
<dbReference type="Gene3D" id="3.90.550.10">
    <property type="entry name" value="Spore Coat Polysaccharide Biosynthesis Protein SpsA, Chain A"/>
    <property type="match status" value="1"/>
</dbReference>
<reference evidence="5" key="2">
    <citation type="submission" date="2021-08" db="EMBL/GenBank/DDBJ databases">
        <authorList>
            <person name="Tani A."/>
            <person name="Ola A."/>
            <person name="Ogura Y."/>
            <person name="Katsura K."/>
            <person name="Hayashi T."/>
        </authorList>
    </citation>
    <scope>NUCLEOTIDE SEQUENCE</scope>
    <source>
        <strain evidence="5">NBRC 103626</strain>
    </source>
</reference>
<keyword evidence="2" id="KW-0328">Glycosyltransferase</keyword>
<dbReference type="PANTHER" id="PTHR43179">
    <property type="entry name" value="RHAMNOSYLTRANSFERASE WBBL"/>
    <property type="match status" value="1"/>
</dbReference>
<name>A0AA37MBT0_9HYPH</name>
<dbReference type="RefSeq" id="WP_238304109.1">
    <property type="nucleotide sequence ID" value="NZ_BPQM01000090.1"/>
</dbReference>
<feature type="domain" description="Glycosyltransferase 2-like" evidence="4">
    <location>
        <begin position="14"/>
        <end position="128"/>
    </location>
</feature>
<comment type="caution">
    <text evidence="5">The sequence shown here is derived from an EMBL/GenBank/DDBJ whole genome shotgun (WGS) entry which is preliminary data.</text>
</comment>
<evidence type="ECO:0000259" key="4">
    <source>
        <dbReference type="Pfam" id="PF00535"/>
    </source>
</evidence>
<dbReference type="InterPro" id="IPR001173">
    <property type="entry name" value="Glyco_trans_2-like"/>
</dbReference>
<evidence type="ECO:0000256" key="3">
    <source>
        <dbReference type="ARBA" id="ARBA00022679"/>
    </source>
</evidence>
<dbReference type="Proteomes" id="UP001055108">
    <property type="component" value="Unassembled WGS sequence"/>
</dbReference>
<accession>A0AA37MBT0</accession>
<dbReference type="AlphaFoldDB" id="A0AA37MBT0"/>
<evidence type="ECO:0000313" key="6">
    <source>
        <dbReference type="Proteomes" id="UP001055108"/>
    </source>
</evidence>
<evidence type="ECO:0000313" key="5">
    <source>
        <dbReference type="EMBL" id="GJD80250.1"/>
    </source>
</evidence>
<keyword evidence="6" id="KW-1185">Reference proteome</keyword>
<keyword evidence="3" id="KW-0808">Transferase</keyword>
<dbReference type="SUPFAM" id="SSF53448">
    <property type="entry name" value="Nucleotide-diphospho-sugar transferases"/>
    <property type="match status" value="1"/>
</dbReference>
<dbReference type="GO" id="GO:0016757">
    <property type="term" value="F:glycosyltransferase activity"/>
    <property type="evidence" value="ECO:0007669"/>
    <property type="project" value="UniProtKB-KW"/>
</dbReference>
<dbReference type="Pfam" id="PF00535">
    <property type="entry name" value="Glycos_transf_2"/>
    <property type="match status" value="1"/>
</dbReference>
<proteinExistence type="inferred from homology"/>
<evidence type="ECO:0000256" key="2">
    <source>
        <dbReference type="ARBA" id="ARBA00022676"/>
    </source>
</evidence>
<comment type="similarity">
    <text evidence="1">Belongs to the glycosyltransferase 2 family.</text>
</comment>
<sequence>MHSDPEPLAPPQLSLLVCTRGRSAQLARLFASLESQSVGDFEVVLVDQNEPGVLDDIVARHRGRLRIDHVRSLPGLSRARNVGLARCRAPLVAFPDDDCWYRPTLVEEVVRLFAQHPEADALMGRTIDAQGRESLGAFLKSDQAIGRRNVWSAGNSNTLFVRRTAAEAVGGFDETLGVGAATPFRSGEETDFLLRILRQDRAVIFRHALTVHHDQVGNQGRHKRASDYARGFGRVLRLHRYGLPYLGLRLARFTASGARALLRGDARTALDKALWAVGTAAGFFAALPGSAGRVPGGAPSWRFRAGVTRGG</sequence>
<protein>
    <recommendedName>
        <fullName evidence="4">Glycosyltransferase 2-like domain-containing protein</fullName>
    </recommendedName>
</protein>
<dbReference type="PANTHER" id="PTHR43179:SF12">
    <property type="entry name" value="GALACTOFURANOSYLTRANSFERASE GLFT2"/>
    <property type="match status" value="1"/>
</dbReference>